<dbReference type="EMBL" id="AGQR02002211">
    <property type="protein sequence ID" value="PIL99728.1"/>
    <property type="molecule type" value="Genomic_DNA"/>
</dbReference>
<dbReference type="Proteomes" id="UP000236343">
    <property type="component" value="Unassembled WGS sequence"/>
</dbReference>
<dbReference type="VEuPathDB" id="ToxoDB:TGCOUG_202630A"/>
<dbReference type="AlphaFoldDB" id="A0A2G8XYB2"/>
<dbReference type="EC" id="3.6.4.3" evidence="1"/>
<organism evidence="1 2">
    <name type="scientific">Toxoplasma gondii COUG</name>
    <dbReference type="NCBI Taxonomy" id="1074873"/>
    <lineage>
        <taxon>Eukaryota</taxon>
        <taxon>Sar</taxon>
        <taxon>Alveolata</taxon>
        <taxon>Apicomplexa</taxon>
        <taxon>Conoidasida</taxon>
        <taxon>Coccidia</taxon>
        <taxon>Eucoccidiorida</taxon>
        <taxon>Eimeriorina</taxon>
        <taxon>Sarcocystidae</taxon>
        <taxon>Toxoplasma</taxon>
    </lineage>
</organism>
<sequence>MEFLTDEVWSRIWRVRRFSHFLPLSRSRLSVCHLSACHHRVCQRLCLFSPAPRPRLRADLQLDLRCMQVHRCLVPSPCFPRFLPRRSKAWTELPPSRCRWRCRVALPLFSLPSTIRPPLSAEDAPDTVHCPPSSLRTGLSTLSGRAAFLASFSCSAAISTSRLRRMQRVFRHMQRRCRVRRSWALSTP</sequence>
<evidence type="ECO:0000313" key="1">
    <source>
        <dbReference type="EMBL" id="PIL99728.1"/>
    </source>
</evidence>
<accession>A0A2G8XYB2</accession>
<evidence type="ECO:0000313" key="2">
    <source>
        <dbReference type="Proteomes" id="UP000236343"/>
    </source>
</evidence>
<comment type="caution">
    <text evidence="1">The sequence shown here is derived from an EMBL/GenBank/DDBJ whole genome shotgun (WGS) entry which is preliminary data.</text>
</comment>
<dbReference type="GO" id="GO:0016787">
    <property type="term" value="F:hydrolase activity"/>
    <property type="evidence" value="ECO:0007669"/>
    <property type="project" value="UniProtKB-KW"/>
</dbReference>
<gene>
    <name evidence="1" type="ORF">TGCOUG_202630A</name>
</gene>
<protein>
    <submittedName>
        <fullName evidence="1">ATP-dependent metallopeptidase HflB subfamily protein</fullName>
        <ecNumber evidence="1">3.6.4.3</ecNumber>
    </submittedName>
</protein>
<reference evidence="1 2" key="1">
    <citation type="journal article" date="2016" name="Nat. Commun.">
        <title>Local admixture of amplified and diversified secreted pathogenesis determinants shapes mosaic Toxoplasma gondii genomes.</title>
        <authorList>
            <person name="Lorenzi H."/>
            <person name="Khan A."/>
            <person name="Behnke M.S."/>
            <person name="Namasivayam S."/>
            <person name="Swapna L.S."/>
            <person name="Hadjithomas M."/>
            <person name="Karamycheva S."/>
            <person name="Pinney D."/>
            <person name="Brunk B.P."/>
            <person name="Ajioka J.W."/>
            <person name="Ajzenberg D."/>
            <person name="Boothroyd J.C."/>
            <person name="Boyle J.P."/>
            <person name="Darde M.L."/>
            <person name="Diaz-Miranda M.A."/>
            <person name="Dubey J.P."/>
            <person name="Fritz H.M."/>
            <person name="Gennari S.M."/>
            <person name="Gregory B.D."/>
            <person name="Kim K."/>
            <person name="Saeij J.P."/>
            <person name="Su C."/>
            <person name="White M.W."/>
            <person name="Zhu X.Q."/>
            <person name="Howe D.K."/>
            <person name="Rosenthal B.M."/>
            <person name="Grigg M.E."/>
            <person name="Parkinson J."/>
            <person name="Liu L."/>
            <person name="Kissinger J.C."/>
            <person name="Roos D.S."/>
            <person name="Sibley L.D."/>
        </authorList>
    </citation>
    <scope>NUCLEOTIDE SEQUENCE [LARGE SCALE GENOMIC DNA]</scope>
    <source>
        <strain evidence="1 2">COUG</strain>
    </source>
</reference>
<proteinExistence type="predicted"/>
<keyword evidence="1" id="KW-0378">Hydrolase</keyword>
<name>A0A2G8XYB2_TOXGO</name>